<keyword evidence="4" id="KW-1185">Reference proteome</keyword>
<dbReference type="Proteomes" id="UP000549394">
    <property type="component" value="Unassembled WGS sequence"/>
</dbReference>
<feature type="compositionally biased region" description="Low complexity" evidence="2">
    <location>
        <begin position="217"/>
        <end position="228"/>
    </location>
</feature>
<feature type="coiled-coil region" evidence="1">
    <location>
        <begin position="814"/>
        <end position="947"/>
    </location>
</feature>
<dbReference type="OrthoDB" id="6287438at2759"/>
<gene>
    <name evidence="3" type="ORF">DGYR_LOCUS7096</name>
</gene>
<evidence type="ECO:0000256" key="2">
    <source>
        <dbReference type="SAM" id="MobiDB-lite"/>
    </source>
</evidence>
<evidence type="ECO:0000313" key="4">
    <source>
        <dbReference type="Proteomes" id="UP000549394"/>
    </source>
</evidence>
<keyword evidence="1" id="KW-0175">Coiled coil</keyword>
<dbReference type="AlphaFoldDB" id="A0A7I8VR25"/>
<feature type="coiled-coil region" evidence="1">
    <location>
        <begin position="572"/>
        <end position="718"/>
    </location>
</feature>
<organism evidence="3 4">
    <name type="scientific">Dimorphilus gyrociliatus</name>
    <dbReference type="NCBI Taxonomy" id="2664684"/>
    <lineage>
        <taxon>Eukaryota</taxon>
        <taxon>Metazoa</taxon>
        <taxon>Spiralia</taxon>
        <taxon>Lophotrochozoa</taxon>
        <taxon>Annelida</taxon>
        <taxon>Polychaeta</taxon>
        <taxon>Polychaeta incertae sedis</taxon>
        <taxon>Dinophilidae</taxon>
        <taxon>Dimorphilus</taxon>
    </lineage>
</organism>
<proteinExistence type="predicted"/>
<protein>
    <submittedName>
        <fullName evidence="3">Uncharacterized protein</fullName>
    </submittedName>
</protein>
<feature type="coiled-coil region" evidence="1">
    <location>
        <begin position="258"/>
        <end position="285"/>
    </location>
</feature>
<feature type="coiled-coil region" evidence="1">
    <location>
        <begin position="333"/>
        <end position="498"/>
    </location>
</feature>
<feature type="region of interest" description="Disordered" evidence="2">
    <location>
        <begin position="214"/>
        <end position="235"/>
    </location>
</feature>
<sequence length="1160" mass="136518">MSWVSDILPNHIQDIILLDSKKKLELCHNSEFRQYLISNSQLLCQLWLDSESRQILQKDTKISKYTESQQFKDEQLTYRANNLIPNEDLLIYCLMEPDLIKVVETDHQLQKVILEDPSMLSYCRAKKIDINFPSIMEILNDSKAVKQLIESPEISKRLDQIKKGELKKSISLPSIEYSNAEIDSLQSDLKRTLLILKTSVNELTDQEVNLKDELTTHNDNTNSNQNHKNNSDNTHELITDNQRDIELENELKEVKISLRMTREDLKKEKDVNEKLNEIIRDKNEQLRVGVVSLLEAGKLNTLHSLIEAEAKLNDMRVTNDKLMVDYETNHQSLVNVIKENTELERSIRLLTKRLIKEKNLVSLMISSKVELEKVMVPLTNERDSLRKEKRELTKNLEECQSHLQIEGLKADENLRNLKNDYEKAINILKEDTRSLMTDLIGVKSHNEMISTETKNMRSILETAKRNEEELNRKFQVLLEENSTCREETEKILEEYENKVADNCRMNETIEELKKDKENFLSDKYALERSIQRLGDEIIKMKEDIEESGRRLGDARSTSLTTEKLYQESQTALAIAQADVRAMRSQMEAAEEERINSDNKLYHYKERNDKLVKELENLHNRLSLEQGALSEEKKNLSEMKTELIFLNEVQEKSNKEISTLLASLENERNLHMSLRDQYLLAEKQQMIMSESIRQYEIQVANLEENLSSERGQIEIVKLEREKYLQDLNSLRLHCSTQEEILYHEREKCKETVESIRNDFLEDLKFCQEERKNFEQLNYKLRQDLSESREKLRQKDLQLRSALYSIGQLDSEAKGRRELECQLMESEAELQNLKLEIDSLRVERKCSDEKYSEFVDQNDKLRLIIQQLKEGVKVLKEEYTREVFVLRKELERNSRSTKDELNNLRSELTKKSAELKTSEASLAVLNDSKEELENVRNCFEQTITALKKRLYQEVTNRRLLEERLKALKDSRRIACDEYPNSLEEKPVEHELKLALIEEQEKVVQMKKQLKSVQASAYTQEAHLQTVELQLSQAESELNRLKRKSHTRSSMNIEENEKTNEEMKKLLNLYESERTIFFSSAQRMAIDLETCRKQILEKTKENIKLQEELTKMQEKCTNSENQLKKVDNDIKELNKDNEFYKQETFKSQLNKLRSLNNKSYQAR</sequence>
<feature type="region of interest" description="Disordered" evidence="2">
    <location>
        <begin position="1036"/>
        <end position="1056"/>
    </location>
</feature>
<comment type="caution">
    <text evidence="3">The sequence shown here is derived from an EMBL/GenBank/DDBJ whole genome shotgun (WGS) entry which is preliminary data.</text>
</comment>
<evidence type="ECO:0000313" key="3">
    <source>
        <dbReference type="EMBL" id="CAD5118770.1"/>
    </source>
</evidence>
<accession>A0A7I8VR25</accession>
<evidence type="ECO:0000256" key="1">
    <source>
        <dbReference type="SAM" id="Coils"/>
    </source>
</evidence>
<dbReference type="EMBL" id="CAJFCJ010000009">
    <property type="protein sequence ID" value="CAD5118770.1"/>
    <property type="molecule type" value="Genomic_DNA"/>
</dbReference>
<reference evidence="3 4" key="1">
    <citation type="submission" date="2020-08" db="EMBL/GenBank/DDBJ databases">
        <authorList>
            <person name="Hejnol A."/>
        </authorList>
    </citation>
    <scope>NUCLEOTIDE SEQUENCE [LARGE SCALE GENOMIC DNA]</scope>
</reference>
<name>A0A7I8VR25_9ANNE</name>